<accession>A0A409YL42</accession>
<dbReference type="AlphaFoldDB" id="A0A409YL42"/>
<keyword evidence="2" id="KW-1185">Reference proteome</keyword>
<sequence length="78" mass="9000">MGPCVKVVNDAEDELEREACQLEHPAPVVNEQPKPEAKWCATTFRPVDTASEEIKKMFEEEFIDELEEILQEEKCYDA</sequence>
<dbReference type="Proteomes" id="UP000284842">
    <property type="component" value="Unassembled WGS sequence"/>
</dbReference>
<proteinExistence type="predicted"/>
<name>A0A409YL42_9AGAR</name>
<dbReference type="InParanoid" id="A0A409YL42"/>
<reference evidence="1 2" key="1">
    <citation type="journal article" date="2018" name="Evol. Lett.">
        <title>Horizontal gene cluster transfer increased hallucinogenic mushroom diversity.</title>
        <authorList>
            <person name="Reynolds H.T."/>
            <person name="Vijayakumar V."/>
            <person name="Gluck-Thaler E."/>
            <person name="Korotkin H.B."/>
            <person name="Matheny P.B."/>
            <person name="Slot J.C."/>
        </authorList>
    </citation>
    <scope>NUCLEOTIDE SEQUENCE [LARGE SCALE GENOMIC DNA]</scope>
    <source>
        <strain evidence="1 2">2629</strain>
    </source>
</reference>
<protein>
    <submittedName>
        <fullName evidence="1">Uncharacterized protein</fullName>
    </submittedName>
</protein>
<evidence type="ECO:0000313" key="2">
    <source>
        <dbReference type="Proteomes" id="UP000284842"/>
    </source>
</evidence>
<evidence type="ECO:0000313" key="1">
    <source>
        <dbReference type="EMBL" id="PPR03742.1"/>
    </source>
</evidence>
<dbReference type="EMBL" id="NHTK01001027">
    <property type="protein sequence ID" value="PPR03742.1"/>
    <property type="molecule type" value="Genomic_DNA"/>
</dbReference>
<comment type="caution">
    <text evidence="1">The sequence shown here is derived from an EMBL/GenBank/DDBJ whole genome shotgun (WGS) entry which is preliminary data.</text>
</comment>
<gene>
    <name evidence="1" type="ORF">CVT24_007390</name>
</gene>
<organism evidence="1 2">
    <name type="scientific">Panaeolus cyanescens</name>
    <dbReference type="NCBI Taxonomy" id="181874"/>
    <lineage>
        <taxon>Eukaryota</taxon>
        <taxon>Fungi</taxon>
        <taxon>Dikarya</taxon>
        <taxon>Basidiomycota</taxon>
        <taxon>Agaricomycotina</taxon>
        <taxon>Agaricomycetes</taxon>
        <taxon>Agaricomycetidae</taxon>
        <taxon>Agaricales</taxon>
        <taxon>Agaricineae</taxon>
        <taxon>Galeropsidaceae</taxon>
        <taxon>Panaeolus</taxon>
    </lineage>
</organism>